<feature type="compositionally biased region" description="Polar residues" evidence="2">
    <location>
        <begin position="1401"/>
        <end position="1413"/>
    </location>
</feature>
<gene>
    <name evidence="4" type="ORF">DPX16_21805</name>
</gene>
<feature type="region of interest" description="Disordered" evidence="2">
    <location>
        <begin position="1477"/>
        <end position="1496"/>
    </location>
</feature>
<feature type="compositionally biased region" description="Basic and acidic residues" evidence="2">
    <location>
        <begin position="1197"/>
        <end position="1210"/>
    </location>
</feature>
<feature type="region of interest" description="Disordered" evidence="2">
    <location>
        <begin position="805"/>
        <end position="834"/>
    </location>
</feature>
<evidence type="ECO:0000313" key="5">
    <source>
        <dbReference type="Proteomes" id="UP000281406"/>
    </source>
</evidence>
<dbReference type="PANTHER" id="PTHR34589:SF2">
    <property type="entry name" value="ZINC FINGER TRANSLOCATION-ASSOCIATED PROTEIN"/>
    <property type="match status" value="1"/>
</dbReference>
<sequence>MSSKTFSKRRYQPAAEFDDITLARKREYWRSKKREQRARKSSAKKKIGNENLGLCMSVVSDEPALQIHKVDNDPSLQNHEISCKLEDTDVPRNSSSSGLSVSECNVTMRERQKERWFQKTKLNHVLPKFPETRAISLKGVMGNKKMKSSFTGSSNTDAKTESLCPIGHSVTTTCIELHSKSTRTQKTKTGMSSLNSKQLATSPQSHVSMVLPVHNNQNKPQNCLRPLTSAECKVHKEQSLVHSHIAKRRTCDFALKHNTTMAMTEEEMAAKRRENWRIKKREQRAKRAAKLARDREGSLGQGQSSCIVNASSPANSKALRGINFNSANPKCLNQQSFGVKCIGSRTQLHVQDTKPNHAYLSCGILQPSSSKSKVPQFAHTPKRHCQEPKRKSFLGASKVESPEDRHARQKEYWRIKKREQRARLSSAVKAQLKEQSTLKHCGRRYHNSFNQMCGVQVNRAGAFASSSDKIGGFIKEDGTVMVSTSKTTSESSLPASHDYSNVKCVRKVRLQVQVSSPLYSDAQPVTKLVSSPSNVSKAHHNSLVKCSLAGGAVMGSMTVTIQSETPTEEERITRLREYWRIKKREQRASRAARLRNGLLRSKVSVLKQREQKKKSNKRDSITSSITKTVAPTSAPTPIKEEHINPPIHAVFSIPEITPCISVIDGKPSSCPTLKSHIEPPAAANHHATTLQAVASMKKLLQESVSTPEDNNATKMHVKCENEPLWLTKDYLTSEDAKPNITLQQNDLLECDVSEDTSLKDFKRSPQAFPFEYTIHHKSHNFCQEAADGSHDFSPVAVQPQCINTQKFSDDGADPMQSCPSQASQKQQLGESDELQRKREYWRLMKRQQRARKANKDAAKDANKTEEERIARLREYWMIKKREQRASQAARLRNGLLRSKVSVLKQREQNKKSNKRDSIISSITKTVAPTSTRTHIKEHINPPIHAVFSIPEITPCISFKDGKPSPCPSLESHIEPPAAANHHATNLHSVASMKKLLGESVSTPEDNNATEMHVKCENEPLLLTKDDLLTSEDAKPNVTLQKNVLLECDVSEDTSLKDIKMNPQAFPFEDTSHHKSHNFCQEPADGSHSLSPVAVQPQCRNTQKFSDDGADPKQSCPSQASQKQQLGESDELQRKREYWRLMKRQQRARKANKDANKTQEERIARLREYWMIKKREQRASQAARLSNGLLRSKVSVLKQREQNKKSNKRESITSSISKTVAPTHIQEHVNPPIHAVFSIPEITLCISVKDGKPAPCPSLESHIEPPAAANHHATTLQAVASMKKLLEESVCTPEDDNATEMHVKCENEPLLLTKGDLLTSEDAKPNVTLQQNVLLECDVSEDTSLEDIKMSPQALTFEDTSHHKFYKLQAAEESHALSPVAVQPQCRNTQKFSDDGADPKQSCPSQASQKQQLGESDELQRKREYWRLMKRQQRAKKANKDAVLRSLDPQTQTPSTTLLLAMSQDASTCRKIPIQKQTRRCTKPAGPQAQLTDKSRTNRSQIVAMPNPQVDPQEVIHRRRMQWRIKKQKQRARKAANERKLRRAMLPPQGQTSQCSQGPMWGPSHTSAPECHRNILEACFDLGLCTEAMCGAPVALGISVLRFYCRDLENIEESSFAPNDAAEGPLSQAEWRNVYLMDSDPVNLLLVCMVCGEQQYSLSVEVAKAHIEEVHPNTISLGDLERQGILDAWDKQVAVREHSITHQLQQRCRAPTANGNSTFSLA</sequence>
<accession>A0A3N0YQH0</accession>
<dbReference type="EMBL" id="RJVU01034768">
    <property type="protein sequence ID" value="ROL47938.1"/>
    <property type="molecule type" value="Genomic_DNA"/>
</dbReference>
<feature type="region of interest" description="Disordered" evidence="2">
    <location>
        <begin position="1066"/>
        <end position="1132"/>
    </location>
</feature>
<feature type="compositionally biased region" description="Polar residues" evidence="2">
    <location>
        <begin position="817"/>
        <end position="829"/>
    </location>
</feature>
<feature type="compositionally biased region" description="Polar residues" evidence="2">
    <location>
        <begin position="621"/>
        <end position="635"/>
    </location>
</feature>
<evidence type="ECO:0000313" key="4">
    <source>
        <dbReference type="EMBL" id="ROL47938.1"/>
    </source>
</evidence>
<evidence type="ECO:0000256" key="1">
    <source>
        <dbReference type="SAM" id="Coils"/>
    </source>
</evidence>
<dbReference type="InterPro" id="IPR040647">
    <property type="entry name" value="SPIN-DOC_Znf-C2H2"/>
</dbReference>
<dbReference type="Proteomes" id="UP000281406">
    <property type="component" value="Unassembled WGS sequence"/>
</dbReference>
<evidence type="ECO:0000259" key="3">
    <source>
        <dbReference type="Pfam" id="PF18658"/>
    </source>
</evidence>
<feature type="coiled-coil region" evidence="1">
    <location>
        <begin position="847"/>
        <end position="875"/>
    </location>
</feature>
<dbReference type="Pfam" id="PF18658">
    <property type="entry name" value="zf-C2H2_12"/>
    <property type="match status" value="1"/>
</dbReference>
<evidence type="ECO:0000256" key="2">
    <source>
        <dbReference type="SAM" id="MobiDB-lite"/>
    </source>
</evidence>
<feature type="compositionally biased region" description="Polar residues" evidence="2">
    <location>
        <begin position="1114"/>
        <end position="1126"/>
    </location>
</feature>
<protein>
    <recommendedName>
        <fullName evidence="3">SPIN-DOC-like zinc-finger domain-containing protein</fullName>
    </recommendedName>
</protein>
<proteinExistence type="predicted"/>
<feature type="region of interest" description="Disordered" evidence="2">
    <location>
        <begin position="605"/>
        <end position="640"/>
    </location>
</feature>
<name>A0A3N0YQH0_ANAGA</name>
<dbReference type="GO" id="GO:0045892">
    <property type="term" value="P:negative regulation of DNA-templated transcription"/>
    <property type="evidence" value="ECO:0007669"/>
    <property type="project" value="TreeGrafter"/>
</dbReference>
<feature type="region of interest" description="Disordered" evidence="2">
    <location>
        <begin position="1388"/>
        <end position="1419"/>
    </location>
</feature>
<comment type="caution">
    <text evidence="4">The sequence shown here is derived from an EMBL/GenBank/DDBJ whole genome shotgun (WGS) entry which is preliminary data.</text>
</comment>
<keyword evidence="5" id="KW-1185">Reference proteome</keyword>
<feature type="region of interest" description="Disordered" evidence="2">
    <location>
        <begin position="1196"/>
        <end position="1224"/>
    </location>
</feature>
<dbReference type="OrthoDB" id="8962639at2759"/>
<organism evidence="4 5">
    <name type="scientific">Anabarilius grahami</name>
    <name type="common">Kanglang fish</name>
    <name type="synonym">Barilius grahami</name>
    <dbReference type="NCBI Taxonomy" id="495550"/>
    <lineage>
        <taxon>Eukaryota</taxon>
        <taxon>Metazoa</taxon>
        <taxon>Chordata</taxon>
        <taxon>Craniata</taxon>
        <taxon>Vertebrata</taxon>
        <taxon>Euteleostomi</taxon>
        <taxon>Actinopterygii</taxon>
        <taxon>Neopterygii</taxon>
        <taxon>Teleostei</taxon>
        <taxon>Ostariophysi</taxon>
        <taxon>Cypriniformes</taxon>
        <taxon>Xenocyprididae</taxon>
        <taxon>Xenocypridinae</taxon>
        <taxon>Xenocypridinae incertae sedis</taxon>
        <taxon>Anabarilius</taxon>
    </lineage>
</organism>
<dbReference type="InterPro" id="IPR052675">
    <property type="entry name" value="ZnF_transloc-Spindlin_int"/>
</dbReference>
<keyword evidence="1" id="KW-0175">Coiled coil</keyword>
<dbReference type="PANTHER" id="PTHR34589">
    <property type="entry name" value="SIMILAR TO RIKEN CDNA 2700081O15"/>
    <property type="match status" value="1"/>
</dbReference>
<feature type="domain" description="SPIN-DOC-like zinc-finger" evidence="3">
    <location>
        <begin position="1627"/>
        <end position="1690"/>
    </location>
</feature>
<reference evidence="4 5" key="1">
    <citation type="submission" date="2018-10" db="EMBL/GenBank/DDBJ databases">
        <title>Genome assembly for a Yunnan-Guizhou Plateau 3E fish, Anabarilius grahami (Regan), and its evolutionary and genetic applications.</title>
        <authorList>
            <person name="Jiang W."/>
        </authorList>
    </citation>
    <scope>NUCLEOTIDE SEQUENCE [LARGE SCALE GENOMIC DNA]</scope>
    <source>
        <strain evidence="4">AG-KIZ</strain>
        <tissue evidence="4">Muscle</tissue>
    </source>
</reference>